<organism evidence="1 2">
    <name type="scientific">Durusdinium trenchii</name>
    <dbReference type="NCBI Taxonomy" id="1381693"/>
    <lineage>
        <taxon>Eukaryota</taxon>
        <taxon>Sar</taxon>
        <taxon>Alveolata</taxon>
        <taxon>Dinophyceae</taxon>
        <taxon>Suessiales</taxon>
        <taxon>Symbiodiniaceae</taxon>
        <taxon>Durusdinium</taxon>
    </lineage>
</organism>
<comment type="caution">
    <text evidence="1">The sequence shown here is derived from an EMBL/GenBank/DDBJ whole genome shotgun (WGS) entry which is preliminary data.</text>
</comment>
<keyword evidence="2" id="KW-1185">Reference proteome</keyword>
<evidence type="ECO:0000313" key="1">
    <source>
        <dbReference type="EMBL" id="CAK9006220.1"/>
    </source>
</evidence>
<name>A0ABP0IVV5_9DINO</name>
<reference evidence="1 2" key="1">
    <citation type="submission" date="2024-02" db="EMBL/GenBank/DDBJ databases">
        <authorList>
            <person name="Chen Y."/>
            <person name="Shah S."/>
            <person name="Dougan E. K."/>
            <person name="Thang M."/>
            <person name="Chan C."/>
        </authorList>
    </citation>
    <scope>NUCLEOTIDE SEQUENCE [LARGE SCALE GENOMIC DNA]</scope>
</reference>
<dbReference type="PANTHER" id="PTHR21686:SF12">
    <property type="entry name" value="DEOXYNUCLEOTIDYLTRANSFERASE TERMINAL-INTERACTING PROTEIN 2"/>
    <property type="match status" value="1"/>
</dbReference>
<dbReference type="Pfam" id="PF08698">
    <property type="entry name" value="Fcf2"/>
    <property type="match status" value="1"/>
</dbReference>
<dbReference type="Proteomes" id="UP001642484">
    <property type="component" value="Unassembled WGS sequence"/>
</dbReference>
<dbReference type="InterPro" id="IPR039883">
    <property type="entry name" value="Fcf2/DNTTIP2"/>
</dbReference>
<gene>
    <name evidence="1" type="ORF">CCMP2556_LOCUS8381</name>
</gene>
<sequence>MAKSKSDGDAPGTKEEPETSAKVKDGVEDEAEEEEEEEEEEPVDDPEVDFEAIAEKAVDYALKVAKRQSPGHLKLDLGLGEEQLYLPCNNAFNTAAVPGVYDEATSRLCGSKPAERGAARPAPRREVRGAPVRPVHDAKERRKEMREQREEKLEKWFGLPKHKMTPELEKELKALRLRANFDPKRFYKANDSQELPKYFTIATEVGGGMAAAGLHSRTPEVTAHSGRSFLDTILRDQKVQEWTGKKNFEVGARNQASLYSGHGKRKHEGARSTKRGGAWKKKKR</sequence>
<dbReference type="PANTHER" id="PTHR21686">
    <property type="entry name" value="DEOXYNUCLEOTIDYLTRANSFERASE TERMINAL-INTERACTING PROTEIN 2"/>
    <property type="match status" value="1"/>
</dbReference>
<proteinExistence type="predicted"/>
<accession>A0ABP0IVV5</accession>
<dbReference type="EMBL" id="CAXAMN010003781">
    <property type="protein sequence ID" value="CAK9006220.1"/>
    <property type="molecule type" value="Genomic_DNA"/>
</dbReference>
<dbReference type="InterPro" id="IPR014810">
    <property type="entry name" value="Fcf2_C"/>
</dbReference>
<protein>
    <submittedName>
        <fullName evidence="1">Uncharacterized protein</fullName>
    </submittedName>
</protein>
<evidence type="ECO:0000313" key="2">
    <source>
        <dbReference type="Proteomes" id="UP001642484"/>
    </source>
</evidence>